<keyword evidence="19" id="KW-1185">Reference proteome</keyword>
<evidence type="ECO:0000256" key="5">
    <source>
        <dbReference type="ARBA" id="ARBA00011738"/>
    </source>
</evidence>
<dbReference type="Pfam" id="PF02774">
    <property type="entry name" value="Semialdhyde_dhC"/>
    <property type="match status" value="1"/>
</dbReference>
<dbReference type="PIRSF" id="PIRSF000148">
    <property type="entry name" value="ASA_dh"/>
    <property type="match status" value="1"/>
</dbReference>
<keyword evidence="10 15" id="KW-0220">Diaminopimelate biosynthesis</keyword>
<feature type="binding site" evidence="15">
    <location>
        <position position="160"/>
    </location>
    <ligand>
        <name>substrate</name>
    </ligand>
</feature>
<dbReference type="GO" id="GO:0051287">
    <property type="term" value="F:NAD binding"/>
    <property type="evidence" value="ECO:0007669"/>
    <property type="project" value="InterPro"/>
</dbReference>
<evidence type="ECO:0000256" key="9">
    <source>
        <dbReference type="ARBA" id="ARBA00022857"/>
    </source>
</evidence>
<dbReference type="Pfam" id="PF01118">
    <property type="entry name" value="Semialdhyde_dh"/>
    <property type="match status" value="1"/>
</dbReference>
<dbReference type="InterPro" id="IPR036291">
    <property type="entry name" value="NAD(P)-bd_dom_sf"/>
</dbReference>
<evidence type="ECO:0000256" key="7">
    <source>
        <dbReference type="ARBA" id="ARBA00022605"/>
    </source>
</evidence>
<comment type="catalytic activity">
    <reaction evidence="14 15">
        <text>L-aspartate 4-semialdehyde + phosphate + NADP(+) = 4-phospho-L-aspartate + NADPH + H(+)</text>
        <dbReference type="Rhea" id="RHEA:24284"/>
        <dbReference type="ChEBI" id="CHEBI:15378"/>
        <dbReference type="ChEBI" id="CHEBI:43474"/>
        <dbReference type="ChEBI" id="CHEBI:57535"/>
        <dbReference type="ChEBI" id="CHEBI:57783"/>
        <dbReference type="ChEBI" id="CHEBI:58349"/>
        <dbReference type="ChEBI" id="CHEBI:537519"/>
        <dbReference type="EC" id="1.2.1.11"/>
    </reaction>
</comment>
<dbReference type="CDD" id="cd18131">
    <property type="entry name" value="ASADH_C_bac_euk_like"/>
    <property type="match status" value="1"/>
</dbReference>
<dbReference type="InterPro" id="IPR012080">
    <property type="entry name" value="Asp_semialdehyde_DH"/>
</dbReference>
<evidence type="ECO:0000313" key="19">
    <source>
        <dbReference type="Proteomes" id="UP000028700"/>
    </source>
</evidence>
<dbReference type="GO" id="GO:0071266">
    <property type="term" value="P:'de novo' L-methionine biosynthetic process"/>
    <property type="evidence" value="ECO:0007669"/>
    <property type="project" value="UniProtKB-UniRule"/>
</dbReference>
<dbReference type="Proteomes" id="UP000028700">
    <property type="component" value="Unassembled WGS sequence"/>
</dbReference>
<feature type="domain" description="Semialdehyde dehydrogenase NAD-binding" evidence="17">
    <location>
        <begin position="9"/>
        <end position="124"/>
    </location>
</feature>
<dbReference type="GO" id="GO:0009088">
    <property type="term" value="P:threonine biosynthetic process"/>
    <property type="evidence" value="ECO:0007669"/>
    <property type="project" value="UniProtKB-UniRule"/>
</dbReference>
<keyword evidence="12 15" id="KW-0457">Lysine biosynthesis</keyword>
<dbReference type="CDD" id="cd02316">
    <property type="entry name" value="VcASADH2_like_N"/>
    <property type="match status" value="1"/>
</dbReference>
<evidence type="ECO:0000256" key="4">
    <source>
        <dbReference type="ARBA" id="ARBA00010584"/>
    </source>
</evidence>
<dbReference type="Gene3D" id="3.30.360.10">
    <property type="entry name" value="Dihydrodipicolinate Reductase, domain 2"/>
    <property type="match status" value="1"/>
</dbReference>
<comment type="caution">
    <text evidence="18">The sequence shown here is derived from an EMBL/GenBank/DDBJ whole genome shotgun (WGS) entry which is preliminary data.</text>
</comment>
<evidence type="ECO:0000256" key="16">
    <source>
        <dbReference type="PIRSR" id="PIRSR000148-1"/>
    </source>
</evidence>
<dbReference type="UniPathway" id="UPA00050">
    <property type="reaction ID" value="UER00463"/>
</dbReference>
<comment type="pathway">
    <text evidence="3 15">Amino-acid biosynthesis; L-threonine biosynthesis; L-threonine from L-aspartate: step 2/5.</text>
</comment>
<comment type="similarity">
    <text evidence="4 15">Belongs to the aspartate-semialdehyde dehydrogenase family.</text>
</comment>
<dbReference type="GO" id="GO:0009089">
    <property type="term" value="P:lysine biosynthetic process via diaminopimelate"/>
    <property type="evidence" value="ECO:0007669"/>
    <property type="project" value="UniProtKB-UniRule"/>
</dbReference>
<evidence type="ECO:0000256" key="8">
    <source>
        <dbReference type="ARBA" id="ARBA00022697"/>
    </source>
</evidence>
<dbReference type="InterPro" id="IPR000534">
    <property type="entry name" value="Semialdehyde_DH_NAD-bd"/>
</dbReference>
<keyword evidence="9 15" id="KW-0521">NADP</keyword>
<feature type="binding site" evidence="15">
    <location>
        <position position="250"/>
    </location>
    <ligand>
        <name>substrate</name>
    </ligand>
</feature>
<protein>
    <recommendedName>
        <fullName evidence="6 15">Aspartate-semialdehyde dehydrogenase</fullName>
        <shortName evidence="15">ASA dehydrogenase</shortName>
        <shortName evidence="15">ASADH</shortName>
        <ecNumber evidence="6 15">1.2.1.11</ecNumber>
    </recommendedName>
    <alternativeName>
        <fullName evidence="15">Aspartate-beta-semialdehyde dehydrogenase</fullName>
    </alternativeName>
</protein>
<dbReference type="SUPFAM" id="SSF55347">
    <property type="entry name" value="Glyceraldehyde-3-phosphate dehydrogenase-like, C-terminal domain"/>
    <property type="match status" value="1"/>
</dbReference>
<evidence type="ECO:0000259" key="17">
    <source>
        <dbReference type="SMART" id="SM00859"/>
    </source>
</evidence>
<evidence type="ECO:0000256" key="15">
    <source>
        <dbReference type="HAMAP-Rule" id="MF_02121"/>
    </source>
</evidence>
<keyword evidence="8 15" id="KW-0791">Threonine biosynthesis</keyword>
<keyword evidence="7 15" id="KW-0028">Amino-acid biosynthesis</keyword>
<feature type="binding site" evidence="15">
    <location>
        <begin position="163"/>
        <end position="164"/>
    </location>
    <ligand>
        <name>NADP(+)</name>
        <dbReference type="ChEBI" id="CHEBI:58349"/>
    </ligand>
</feature>
<dbReference type="NCBIfam" id="TIGR01296">
    <property type="entry name" value="asd_B"/>
    <property type="match status" value="1"/>
</dbReference>
<organism evidence="18 19">
    <name type="scientific">Secundilactobacillus oryzae JCM 18671</name>
    <dbReference type="NCBI Taxonomy" id="1291743"/>
    <lineage>
        <taxon>Bacteria</taxon>
        <taxon>Bacillati</taxon>
        <taxon>Bacillota</taxon>
        <taxon>Bacilli</taxon>
        <taxon>Lactobacillales</taxon>
        <taxon>Lactobacillaceae</taxon>
        <taxon>Secundilactobacillus</taxon>
    </lineage>
</organism>
<dbReference type="GO" id="GO:0046983">
    <property type="term" value="F:protein dimerization activity"/>
    <property type="evidence" value="ECO:0007669"/>
    <property type="project" value="InterPro"/>
</dbReference>
<dbReference type="eggNOG" id="COG0136">
    <property type="taxonomic scope" value="Bacteria"/>
</dbReference>
<evidence type="ECO:0000256" key="1">
    <source>
        <dbReference type="ARBA" id="ARBA00005021"/>
    </source>
</evidence>
<comment type="pathway">
    <text evidence="2 15">Amino-acid biosynthesis; L-lysine biosynthesis via DAP pathway; (S)-tetrahydrodipicolinate from L-aspartate: step 2/4.</text>
</comment>
<feature type="binding site" evidence="15">
    <location>
        <begin position="44"/>
        <end position="45"/>
    </location>
    <ligand>
        <name>NADP(+)</name>
        <dbReference type="ChEBI" id="CHEBI:58349"/>
    </ligand>
</feature>
<feature type="binding site" evidence="15">
    <location>
        <position position="331"/>
    </location>
    <ligand>
        <name>NADP(+)</name>
        <dbReference type="ChEBI" id="CHEBI:58349"/>
    </ligand>
</feature>
<evidence type="ECO:0000256" key="3">
    <source>
        <dbReference type="ARBA" id="ARBA00005097"/>
    </source>
</evidence>
<dbReference type="UniPathway" id="UPA00051">
    <property type="reaction ID" value="UER00464"/>
</dbReference>
<evidence type="ECO:0000256" key="2">
    <source>
        <dbReference type="ARBA" id="ARBA00005076"/>
    </source>
</evidence>
<evidence type="ECO:0000256" key="10">
    <source>
        <dbReference type="ARBA" id="ARBA00022915"/>
    </source>
</evidence>
<dbReference type="Gene3D" id="3.40.50.720">
    <property type="entry name" value="NAD(P)-binding Rossmann-like Domain"/>
    <property type="match status" value="1"/>
</dbReference>
<dbReference type="PANTHER" id="PTHR46278">
    <property type="entry name" value="DEHYDROGENASE, PUTATIVE-RELATED"/>
    <property type="match status" value="1"/>
</dbReference>
<feature type="binding site" evidence="15">
    <location>
        <begin position="16"/>
        <end position="19"/>
    </location>
    <ligand>
        <name>NADP(+)</name>
        <dbReference type="ChEBI" id="CHEBI:58349"/>
    </ligand>
</feature>
<dbReference type="STRING" id="1291743.LOSG293_160360"/>
<dbReference type="NCBIfam" id="NF011456">
    <property type="entry name" value="PRK14874.1"/>
    <property type="match status" value="1"/>
</dbReference>
<evidence type="ECO:0000256" key="11">
    <source>
        <dbReference type="ARBA" id="ARBA00023002"/>
    </source>
</evidence>
<dbReference type="EMBL" id="BBJM01000016">
    <property type="protein sequence ID" value="GAK47993.1"/>
    <property type="molecule type" value="Genomic_DNA"/>
</dbReference>
<dbReference type="InterPro" id="IPR012280">
    <property type="entry name" value="Semialdhyde_DH_dimer_dom"/>
</dbReference>
<evidence type="ECO:0000256" key="12">
    <source>
        <dbReference type="ARBA" id="ARBA00023154"/>
    </source>
</evidence>
<proteinExistence type="inferred from homology"/>
<comment type="caution">
    <text evidence="15">Lacks conserved residue(s) required for the propagation of feature annotation.</text>
</comment>
<dbReference type="GO" id="GO:0019877">
    <property type="term" value="P:diaminopimelate biosynthetic process"/>
    <property type="evidence" value="ECO:0007669"/>
    <property type="project" value="UniProtKB-UniRule"/>
</dbReference>
<dbReference type="SUPFAM" id="SSF51735">
    <property type="entry name" value="NAD(P)-binding Rossmann-fold domains"/>
    <property type="match status" value="1"/>
</dbReference>
<dbReference type="GO" id="GO:0050661">
    <property type="term" value="F:NADP binding"/>
    <property type="evidence" value="ECO:0007669"/>
    <property type="project" value="UniProtKB-UniRule"/>
</dbReference>
<keyword evidence="13 15" id="KW-0486">Methionine biosynthesis</keyword>
<comment type="pathway">
    <text evidence="1 15">Amino-acid biosynthesis; L-methionine biosynthesis via de novo pathway; L-homoserine from L-aspartate: step 2/3.</text>
</comment>
<name>A0A081BIX5_9LACO</name>
<dbReference type="UniPathway" id="UPA00034">
    <property type="reaction ID" value="UER00016"/>
</dbReference>
<dbReference type="InterPro" id="IPR005986">
    <property type="entry name" value="Asp_semialdehyde_DH_beta"/>
</dbReference>
<evidence type="ECO:0000313" key="18">
    <source>
        <dbReference type="EMBL" id="GAK47993.1"/>
    </source>
</evidence>
<gene>
    <name evidence="15 18" type="primary">asd</name>
    <name evidence="18" type="ORF">LOSG293_160360</name>
</gene>
<evidence type="ECO:0000256" key="6">
    <source>
        <dbReference type="ARBA" id="ARBA00013120"/>
    </source>
</evidence>
<accession>A0A081BIX5</accession>
<dbReference type="PANTHER" id="PTHR46278:SF2">
    <property type="entry name" value="ASPARTATE-SEMIALDEHYDE DEHYDROGENASE"/>
    <property type="match status" value="1"/>
</dbReference>
<dbReference type="GO" id="GO:0004073">
    <property type="term" value="F:aspartate-semialdehyde dehydrogenase activity"/>
    <property type="evidence" value="ECO:0007669"/>
    <property type="project" value="UniProtKB-UniRule"/>
</dbReference>
<feature type="active site" description="Acyl-thioester intermediate" evidence="15 16">
    <location>
        <position position="133"/>
    </location>
</feature>
<feature type="active site" description="Proton acceptor" evidence="15 16">
    <location>
        <position position="257"/>
    </location>
</feature>
<comment type="function">
    <text evidence="15">Catalyzes the NADPH-dependent formation of L-aspartate-semialdehyde (L-ASA) by the reductive dephosphorylation of L-aspartyl-4-phosphate.</text>
</comment>
<evidence type="ECO:0000256" key="14">
    <source>
        <dbReference type="ARBA" id="ARBA00047891"/>
    </source>
</evidence>
<evidence type="ECO:0000256" key="13">
    <source>
        <dbReference type="ARBA" id="ARBA00023167"/>
    </source>
</evidence>
<comment type="subunit">
    <text evidence="5 15">Homodimer.</text>
</comment>
<reference evidence="18" key="1">
    <citation type="journal article" date="2014" name="Genome Announc.">
        <title>Draft Genome Sequence of Lactobacillus oryzae Strain SG293T.</title>
        <authorList>
            <person name="Tanizawa Y."/>
            <person name="Fujisawa T."/>
            <person name="Mochizuki T."/>
            <person name="Kaminuma E."/>
            <person name="Nakamura Y."/>
            <person name="Tohno M."/>
        </authorList>
    </citation>
    <scope>NUCLEOTIDE SEQUENCE [LARGE SCALE GENOMIC DNA]</scope>
    <source>
        <strain evidence="18">SG293</strain>
    </source>
</reference>
<feature type="binding site" evidence="15">
    <location>
        <position position="104"/>
    </location>
    <ligand>
        <name>phosphate</name>
        <dbReference type="ChEBI" id="CHEBI:43474"/>
    </ligand>
</feature>
<dbReference type="AlphaFoldDB" id="A0A081BIX5"/>
<dbReference type="SMART" id="SM00859">
    <property type="entry name" value="Semialdhyde_dh"/>
    <property type="match status" value="1"/>
</dbReference>
<dbReference type="EC" id="1.2.1.11" evidence="6 15"/>
<dbReference type="GO" id="GO:0009097">
    <property type="term" value="P:isoleucine biosynthetic process"/>
    <property type="evidence" value="ECO:0007669"/>
    <property type="project" value="UniProtKB-UniRule"/>
</dbReference>
<keyword evidence="11 15" id="KW-0560">Oxidoreductase</keyword>
<sequence>MGNMSEGYVVAILGATGAVGTRMIEQLEASTVPVAEIKLLASSRSAGQVKQFKGQDVVIEEATPDSFNGVDLVLSSAGGSVSKQLLPEAVKHGAVCVDNTSAFRMDPEVPLVIPEVNEQALYRHHGIIANPNCSTIQMVVALAPIRQQFGLVQVIVSTYQAASGAGQSALNELRTEAAAHLEGEEMAAAILPTKGDQKHYPLAFNLLPQIDVFEDDGYTHEEWKMIHETKKIMLDDMNAGEIKVTATCVRVPIAVGHGESVYFEVADRSTTAADIQAVLTQAPGVVLEDDPANQVYPQPLTAEGKRETFVGRVRPDFENPGAFNMWVVSDNLLKGAAWNAVQIAERLVADDLVRVPVEQS</sequence>
<dbReference type="HAMAP" id="MF_02121">
    <property type="entry name" value="ASADH"/>
    <property type="match status" value="1"/>
</dbReference>